<dbReference type="Gene3D" id="3.30.420.40">
    <property type="match status" value="1"/>
</dbReference>
<evidence type="ECO:0000313" key="8">
    <source>
        <dbReference type="Proteomes" id="UP000735302"/>
    </source>
</evidence>
<proteinExistence type="inferred from homology"/>
<dbReference type="InterPro" id="IPR000407">
    <property type="entry name" value="GDA1_CD39_NTPase"/>
</dbReference>
<feature type="chain" id="PRO_5043977362" evidence="6">
    <location>
        <begin position="21"/>
        <end position="434"/>
    </location>
</feature>
<dbReference type="GO" id="GO:0004382">
    <property type="term" value="F:GDP phosphatase activity"/>
    <property type="evidence" value="ECO:0007669"/>
    <property type="project" value="TreeGrafter"/>
</dbReference>
<keyword evidence="6" id="KW-0732">Signal</keyword>
<dbReference type="PROSITE" id="PS01238">
    <property type="entry name" value="GDA1_CD39_NTPASE"/>
    <property type="match status" value="1"/>
</dbReference>
<dbReference type="GO" id="GO:0005886">
    <property type="term" value="C:plasma membrane"/>
    <property type="evidence" value="ECO:0007669"/>
    <property type="project" value="TreeGrafter"/>
</dbReference>
<dbReference type="GO" id="GO:0005524">
    <property type="term" value="F:ATP binding"/>
    <property type="evidence" value="ECO:0007669"/>
    <property type="project" value="UniProtKB-KW"/>
</dbReference>
<dbReference type="Pfam" id="PF01150">
    <property type="entry name" value="GDA1_CD39"/>
    <property type="match status" value="1"/>
</dbReference>
<name>A0AAV4D5Z9_9GAST</name>
<organism evidence="7 8">
    <name type="scientific">Plakobranchus ocellatus</name>
    <dbReference type="NCBI Taxonomy" id="259542"/>
    <lineage>
        <taxon>Eukaryota</taxon>
        <taxon>Metazoa</taxon>
        <taxon>Spiralia</taxon>
        <taxon>Lophotrochozoa</taxon>
        <taxon>Mollusca</taxon>
        <taxon>Gastropoda</taxon>
        <taxon>Heterobranchia</taxon>
        <taxon>Euthyneura</taxon>
        <taxon>Panpulmonata</taxon>
        <taxon>Sacoglossa</taxon>
        <taxon>Placobranchoidea</taxon>
        <taxon>Plakobranchidae</taxon>
        <taxon>Plakobranchus</taxon>
    </lineage>
</organism>
<reference evidence="7 8" key="1">
    <citation type="journal article" date="2021" name="Elife">
        <title>Chloroplast acquisition without the gene transfer in kleptoplastic sea slugs, Plakobranchus ocellatus.</title>
        <authorList>
            <person name="Maeda T."/>
            <person name="Takahashi S."/>
            <person name="Yoshida T."/>
            <person name="Shimamura S."/>
            <person name="Takaki Y."/>
            <person name="Nagai Y."/>
            <person name="Toyoda A."/>
            <person name="Suzuki Y."/>
            <person name="Arimoto A."/>
            <person name="Ishii H."/>
            <person name="Satoh N."/>
            <person name="Nishiyama T."/>
            <person name="Hasebe M."/>
            <person name="Maruyama T."/>
            <person name="Minagawa J."/>
            <person name="Obokata J."/>
            <person name="Shigenobu S."/>
        </authorList>
    </citation>
    <scope>NUCLEOTIDE SEQUENCE [LARGE SCALE GENOMIC DNA]</scope>
</reference>
<evidence type="ECO:0000256" key="2">
    <source>
        <dbReference type="ARBA" id="ARBA00022801"/>
    </source>
</evidence>
<dbReference type="AlphaFoldDB" id="A0AAV4D5Z9"/>
<comment type="caution">
    <text evidence="7">The sequence shown here is derived from an EMBL/GenBank/DDBJ whole genome shotgun (WGS) entry which is preliminary data.</text>
</comment>
<dbReference type="EMBL" id="BLXT01007498">
    <property type="protein sequence ID" value="GFO39515.1"/>
    <property type="molecule type" value="Genomic_DNA"/>
</dbReference>
<dbReference type="PANTHER" id="PTHR11782:SF83">
    <property type="entry name" value="GUANOSINE-DIPHOSPHATASE"/>
    <property type="match status" value="1"/>
</dbReference>
<keyword evidence="2 5" id="KW-0378">Hydrolase</keyword>
<evidence type="ECO:0000256" key="3">
    <source>
        <dbReference type="PIRSR" id="PIRSR600407-1"/>
    </source>
</evidence>
<evidence type="ECO:0000313" key="7">
    <source>
        <dbReference type="EMBL" id="GFO39515.1"/>
    </source>
</evidence>
<sequence>MANGLVLLTVWCLSLGVVEGAHINNKHLDYGVLLDAGSSSTKLKIYTWIHPDANSSLPKVTLIPIERYRFEPGLATFEGDLPGMTSYLAEILDVAKATIPAESHALTPLYVLATAGFRLLGIDGVREGMEDVEEILLNSTMHPFRYTEGGASVLSGEEEGVFAWIAANYLLGTFHDHRPDTDSVGILEMGGGSTQIAFIPHDPLLAEEFQVTVGGRRYSLYVQSYLQFGLEAMRARVDQVLIDQQGGPVIKHPCMLTGDSRTVEISGNFTVTMNGSGNPEECWRIYVNLVASAPPEKCYLKPCAIGSVFQPPVDSTTFYATQAYQYSLTSVGAILNDSTLDLSGLLGKAEAYCAQDLSEFLPSDWKYASADCGDSLYIHALLTGPYGFLSNSTAIHVATKAGGNSIDWALGAMLNFLSMTFTGDPSHCSVTRKR</sequence>
<dbReference type="CDD" id="cd24003">
    <property type="entry name" value="ASKHA_NBD_GDA1_CD39_NTPase"/>
    <property type="match status" value="1"/>
</dbReference>
<feature type="signal peptide" evidence="6">
    <location>
        <begin position="1"/>
        <end position="20"/>
    </location>
</feature>
<evidence type="ECO:0000256" key="4">
    <source>
        <dbReference type="PIRSR" id="PIRSR600407-2"/>
    </source>
</evidence>
<protein>
    <submittedName>
        <fullName evidence="7">Ectonucleoside triphosphate diphosphohydrolase 3</fullName>
    </submittedName>
</protein>
<dbReference type="GO" id="GO:0045134">
    <property type="term" value="F:UDP phosphatase activity"/>
    <property type="evidence" value="ECO:0007669"/>
    <property type="project" value="TreeGrafter"/>
</dbReference>
<keyword evidence="4" id="KW-0547">Nucleotide-binding</keyword>
<evidence type="ECO:0000256" key="6">
    <source>
        <dbReference type="SAM" id="SignalP"/>
    </source>
</evidence>
<feature type="binding site" evidence="4">
    <location>
        <begin position="191"/>
        <end position="195"/>
    </location>
    <ligand>
        <name>ATP</name>
        <dbReference type="ChEBI" id="CHEBI:30616"/>
    </ligand>
</feature>
<keyword evidence="4" id="KW-0067">ATP-binding</keyword>
<feature type="active site" description="Proton acceptor" evidence="3">
    <location>
        <position position="159"/>
    </location>
</feature>
<accession>A0AAV4D5Z9</accession>
<dbReference type="Proteomes" id="UP000735302">
    <property type="component" value="Unassembled WGS sequence"/>
</dbReference>
<keyword evidence="8" id="KW-1185">Reference proteome</keyword>
<gene>
    <name evidence="7" type="ORF">PoB_006602000</name>
</gene>
<dbReference type="PANTHER" id="PTHR11782">
    <property type="entry name" value="ADENOSINE/GUANOSINE DIPHOSPHATASE"/>
    <property type="match status" value="1"/>
</dbReference>
<evidence type="ECO:0000256" key="5">
    <source>
        <dbReference type="RuleBase" id="RU003833"/>
    </source>
</evidence>
<dbReference type="GO" id="GO:0017111">
    <property type="term" value="F:ribonucleoside triphosphate phosphatase activity"/>
    <property type="evidence" value="ECO:0007669"/>
    <property type="project" value="TreeGrafter"/>
</dbReference>
<comment type="similarity">
    <text evidence="1 5">Belongs to the GDA1/CD39 NTPase family.</text>
</comment>
<dbReference type="GO" id="GO:0009134">
    <property type="term" value="P:nucleoside diphosphate catabolic process"/>
    <property type="evidence" value="ECO:0007669"/>
    <property type="project" value="TreeGrafter"/>
</dbReference>
<dbReference type="Gene3D" id="3.30.420.150">
    <property type="entry name" value="Exopolyphosphatase. Domain 2"/>
    <property type="match status" value="1"/>
</dbReference>
<evidence type="ECO:0000256" key="1">
    <source>
        <dbReference type="ARBA" id="ARBA00009283"/>
    </source>
</evidence>